<feature type="compositionally biased region" description="Low complexity" evidence="1">
    <location>
        <begin position="101"/>
        <end position="179"/>
    </location>
</feature>
<reference evidence="3" key="1">
    <citation type="submission" date="2022-07" db="EMBL/GenBank/DDBJ databases">
        <title>Phylogenomic reconstructions and comparative analyses of Kickxellomycotina fungi.</title>
        <authorList>
            <person name="Reynolds N.K."/>
            <person name="Stajich J.E."/>
            <person name="Barry K."/>
            <person name="Grigoriev I.V."/>
            <person name="Crous P."/>
            <person name="Smith M.E."/>
        </authorList>
    </citation>
    <scope>NUCLEOTIDE SEQUENCE</scope>
    <source>
        <strain evidence="3">RSA 861</strain>
    </source>
</reference>
<feature type="chain" id="PRO_5040809935" evidence="2">
    <location>
        <begin position="20"/>
        <end position="212"/>
    </location>
</feature>
<accession>A0A9W8AFI3</accession>
<evidence type="ECO:0000313" key="3">
    <source>
        <dbReference type="EMBL" id="KAJ1926448.1"/>
    </source>
</evidence>
<evidence type="ECO:0000256" key="1">
    <source>
        <dbReference type="SAM" id="MobiDB-lite"/>
    </source>
</evidence>
<evidence type="ECO:0000256" key="2">
    <source>
        <dbReference type="SAM" id="SignalP"/>
    </source>
</evidence>
<name>A0A9W8AFI3_9FUNG</name>
<organism evidence="3 4">
    <name type="scientific">Tieghemiomyces parasiticus</name>
    <dbReference type="NCBI Taxonomy" id="78921"/>
    <lineage>
        <taxon>Eukaryota</taxon>
        <taxon>Fungi</taxon>
        <taxon>Fungi incertae sedis</taxon>
        <taxon>Zoopagomycota</taxon>
        <taxon>Kickxellomycotina</taxon>
        <taxon>Dimargaritomycetes</taxon>
        <taxon>Dimargaritales</taxon>
        <taxon>Dimargaritaceae</taxon>
        <taxon>Tieghemiomyces</taxon>
    </lineage>
</organism>
<protein>
    <submittedName>
        <fullName evidence="3">Uncharacterized protein</fullName>
    </submittedName>
</protein>
<sequence length="212" mass="20836">MKTVAAFLALATLAALATAQDDFEMCPQCAVDDVGCRARCMGVPNPNAATVSNTNECFNKCTVRDPMAANTCMQNCISQVFNPSNGAPPASHNHPGKTPKSAASSPSAEGAAMPAEGDEGSAAMPNAMPAAMPASAGPSATSAPAAGSTGAWGSGNKSGSSWSSTKAYGASSSKSGGAKPTNAEDNASGASTFAVSGLVSSVVVALVVKNML</sequence>
<keyword evidence="4" id="KW-1185">Reference proteome</keyword>
<feature type="signal peptide" evidence="2">
    <location>
        <begin position="1"/>
        <end position="19"/>
    </location>
</feature>
<dbReference type="OrthoDB" id="5597238at2759"/>
<dbReference type="Proteomes" id="UP001150569">
    <property type="component" value="Unassembled WGS sequence"/>
</dbReference>
<comment type="caution">
    <text evidence="3">The sequence shown here is derived from an EMBL/GenBank/DDBJ whole genome shotgun (WGS) entry which is preliminary data.</text>
</comment>
<keyword evidence="2" id="KW-0732">Signal</keyword>
<evidence type="ECO:0000313" key="4">
    <source>
        <dbReference type="Proteomes" id="UP001150569"/>
    </source>
</evidence>
<dbReference type="EMBL" id="JANBPT010000169">
    <property type="protein sequence ID" value="KAJ1926448.1"/>
    <property type="molecule type" value="Genomic_DNA"/>
</dbReference>
<dbReference type="AlphaFoldDB" id="A0A9W8AFI3"/>
<proteinExistence type="predicted"/>
<gene>
    <name evidence="3" type="ORF">IWQ60_003794</name>
</gene>
<feature type="region of interest" description="Disordered" evidence="1">
    <location>
        <begin position="87"/>
        <end position="188"/>
    </location>
</feature>